<dbReference type="Gene3D" id="1.20.59.10">
    <property type="entry name" value="Chorismate mutase"/>
    <property type="match status" value="1"/>
</dbReference>
<keyword evidence="6" id="KW-1185">Reference proteome</keyword>
<keyword evidence="2" id="KW-0520">NAD</keyword>
<evidence type="ECO:0000259" key="3">
    <source>
        <dbReference type="PROSITE" id="PS51168"/>
    </source>
</evidence>
<dbReference type="PROSITE" id="PS51168">
    <property type="entry name" value="CHORISMATE_MUT_2"/>
    <property type="match status" value="1"/>
</dbReference>
<dbReference type="SMART" id="SM00830">
    <property type="entry name" value="CM_2"/>
    <property type="match status" value="1"/>
</dbReference>
<dbReference type="Pfam" id="PF02153">
    <property type="entry name" value="PDH_N"/>
    <property type="match status" value="1"/>
</dbReference>
<evidence type="ECO:0000256" key="1">
    <source>
        <dbReference type="ARBA" id="ARBA00023002"/>
    </source>
</evidence>
<dbReference type="Gene3D" id="1.10.3660.10">
    <property type="entry name" value="6-phosphogluconate dehydrogenase C-terminal like domain"/>
    <property type="match status" value="1"/>
</dbReference>
<comment type="pathway">
    <text evidence="2">Metabolic intermediate biosynthesis; prephenate biosynthesis; prephenate from chorismate: step 1/1.</text>
</comment>
<dbReference type="PANTHER" id="PTHR21363:SF0">
    <property type="entry name" value="PREPHENATE DEHYDROGENASE [NADP(+)]"/>
    <property type="match status" value="1"/>
</dbReference>
<keyword evidence="1 2" id="KW-0560">Oxidoreductase</keyword>
<feature type="domain" description="Prephenate/arogenate dehydrogenase" evidence="4">
    <location>
        <begin position="99"/>
        <end position="361"/>
    </location>
</feature>
<dbReference type="SUPFAM" id="SSF51735">
    <property type="entry name" value="NAD(P)-binding Rossmann-fold domains"/>
    <property type="match status" value="1"/>
</dbReference>
<dbReference type="GO" id="GO:0004106">
    <property type="term" value="F:chorismate mutase activity"/>
    <property type="evidence" value="ECO:0007669"/>
    <property type="project" value="InterPro"/>
</dbReference>
<keyword evidence="2" id="KW-0963">Cytoplasm</keyword>
<dbReference type="GO" id="GO:0006571">
    <property type="term" value="P:tyrosine biosynthetic process"/>
    <property type="evidence" value="ECO:0007669"/>
    <property type="project" value="UniProtKB-UniPathway"/>
</dbReference>
<dbReference type="NCBIfam" id="NF008400">
    <property type="entry name" value="PRK11199.1"/>
    <property type="match status" value="1"/>
</dbReference>
<dbReference type="PROSITE" id="PS51176">
    <property type="entry name" value="PDH_ADH"/>
    <property type="match status" value="1"/>
</dbReference>
<dbReference type="STRING" id="1594731.WEOB_345"/>
<dbReference type="SUPFAM" id="SSF48600">
    <property type="entry name" value="Chorismate mutase II"/>
    <property type="match status" value="1"/>
</dbReference>
<dbReference type="InterPro" id="IPR003099">
    <property type="entry name" value="Prephen_DH"/>
</dbReference>
<dbReference type="InterPro" id="IPR036979">
    <property type="entry name" value="CM_dom_sf"/>
</dbReference>
<organism evidence="5 6">
    <name type="scientific">Candidatus Westeberhardia cardiocondylae</name>
    <dbReference type="NCBI Taxonomy" id="1594731"/>
    <lineage>
        <taxon>Bacteria</taxon>
        <taxon>Pseudomonadati</taxon>
        <taxon>Pseudomonadota</taxon>
        <taxon>Gammaproteobacteria</taxon>
        <taxon>Enterobacterales</taxon>
        <taxon>Enterobacteriaceae</taxon>
        <taxon>ant endosymbionts</taxon>
        <taxon>Candidatus Westeberhardia</taxon>
    </lineage>
</organism>
<dbReference type="RefSeq" id="WP_281263821.1">
    <property type="nucleotide sequence ID" value="NZ_LN774881.1"/>
</dbReference>
<dbReference type="KEGG" id="wca:WEOB_345"/>
<dbReference type="InterPro" id="IPR002701">
    <property type="entry name" value="CM_II_prokaryot"/>
</dbReference>
<dbReference type="GO" id="GO:0008977">
    <property type="term" value="F:prephenate dehydrogenase (NAD+) activity"/>
    <property type="evidence" value="ECO:0007669"/>
    <property type="project" value="InterPro"/>
</dbReference>
<dbReference type="AlphaFoldDB" id="A0A0H5BX50"/>
<evidence type="ECO:0000313" key="5">
    <source>
        <dbReference type="EMBL" id="CEN32278.1"/>
    </source>
</evidence>
<dbReference type="UniPathway" id="UPA00122">
    <property type="reaction ID" value="UER00961"/>
</dbReference>
<dbReference type="GO" id="GO:0005737">
    <property type="term" value="C:cytoplasm"/>
    <property type="evidence" value="ECO:0007669"/>
    <property type="project" value="UniProtKB-SubCell"/>
</dbReference>
<dbReference type="PIRSF" id="PIRSF001499">
    <property type="entry name" value="Chor_mut_pdh_Tpr"/>
    <property type="match status" value="1"/>
</dbReference>
<dbReference type="InterPro" id="IPR008927">
    <property type="entry name" value="6-PGluconate_DH-like_C_sf"/>
</dbReference>
<dbReference type="Proteomes" id="UP000242753">
    <property type="component" value="Chromosome I"/>
</dbReference>
<dbReference type="EMBL" id="LN774881">
    <property type="protein sequence ID" value="CEN32278.1"/>
    <property type="molecule type" value="Genomic_DNA"/>
</dbReference>
<keyword evidence="2" id="KW-0057">Aromatic amino acid biosynthesis</keyword>
<reference evidence="6" key="1">
    <citation type="submission" date="2015-01" db="EMBL/GenBank/DDBJ databases">
        <authorList>
            <person name="Manzano-Marin A."/>
            <person name="Manzano-Marin A."/>
        </authorList>
    </citation>
    <scope>NUCLEOTIDE SEQUENCE [LARGE SCALE GENOMIC DNA]</scope>
    <source>
        <strain evidence="6">obscurior</strain>
    </source>
</reference>
<dbReference type="GO" id="GO:0070403">
    <property type="term" value="F:NAD+ binding"/>
    <property type="evidence" value="ECO:0007669"/>
    <property type="project" value="InterPro"/>
</dbReference>
<dbReference type="InterPro" id="IPR036263">
    <property type="entry name" value="Chorismate_II_sf"/>
</dbReference>
<dbReference type="PANTHER" id="PTHR21363">
    <property type="entry name" value="PREPHENATE DEHYDROGENASE"/>
    <property type="match status" value="1"/>
</dbReference>
<dbReference type="UniPathway" id="UPA00120">
    <property type="reaction ID" value="UER00203"/>
</dbReference>
<keyword evidence="2 5" id="KW-0413">Isomerase</keyword>
<keyword evidence="2" id="KW-0827">Tyrosine biosynthesis</keyword>
<dbReference type="InterPro" id="IPR050812">
    <property type="entry name" value="Preph/Arog_dehydrog"/>
</dbReference>
<dbReference type="Gene3D" id="3.40.50.720">
    <property type="entry name" value="NAD(P)-binding Rossmann-like Domain"/>
    <property type="match status" value="1"/>
</dbReference>
<comment type="subcellular location">
    <subcellularLocation>
        <location evidence="2">Cytoplasm</location>
    </subcellularLocation>
</comment>
<dbReference type="GO" id="GO:0004665">
    <property type="term" value="F:prephenate dehydrogenase (NADP+) activity"/>
    <property type="evidence" value="ECO:0007669"/>
    <property type="project" value="InterPro"/>
</dbReference>
<sequence length="372" mass="43625">MQKNINKLRKKIDEIDQNLLLLIIQRLSISSKIGEIKKKLGIPIYDQKREKQLIKKKKNDANILKTSPDLIENILRCIINESYKHETNIGFKKIQKNINKIVIIGGNGKMGLLFEKMLSLSGYTVLLLGRKDWKNIEILLKHVNLVIISVPIHSTIKIIKKLPTLPKDCILMDLTSIKYEPIQTMLSSHTGPVLGMHPIFGPDISTFVKQTIVYCNGRYPESYQWILDQIKIWGANLQCMKPIEHDKIMSYIQSLRQFIHFIYGIFLKEKKQDIKKLIMFSTPIYRTELIMVMRLFSQNPELCYDIITNSKHNFSLFESYEKYIKKTINLIKSCKNQEFLKIFTETKDWITKHSDDFMLENKTLIYNIKNKI</sequence>
<evidence type="ECO:0000259" key="4">
    <source>
        <dbReference type="PROSITE" id="PS51176"/>
    </source>
</evidence>
<dbReference type="SUPFAM" id="SSF48179">
    <property type="entry name" value="6-phosphogluconate dehydrogenase C-terminal domain-like"/>
    <property type="match status" value="1"/>
</dbReference>
<proteinExistence type="predicted"/>
<keyword evidence="2" id="KW-0028">Amino-acid biosynthesis</keyword>
<name>A0A0H5BX50_9ENTR</name>
<protein>
    <recommendedName>
        <fullName evidence="2">T-protein</fullName>
    </recommendedName>
</protein>
<dbReference type="InterPro" id="IPR046826">
    <property type="entry name" value="PDH_N"/>
</dbReference>
<dbReference type="InterPro" id="IPR046825">
    <property type="entry name" value="PDH_C"/>
</dbReference>
<dbReference type="Pfam" id="PF20463">
    <property type="entry name" value="PDH_C"/>
    <property type="match status" value="1"/>
</dbReference>
<dbReference type="GO" id="GO:0046417">
    <property type="term" value="P:chorismate metabolic process"/>
    <property type="evidence" value="ECO:0007669"/>
    <property type="project" value="InterPro"/>
</dbReference>
<dbReference type="InterPro" id="IPR008244">
    <property type="entry name" value="Chor_mut/prephenate_DH_T"/>
</dbReference>
<accession>A0A0H5BX50</accession>
<feature type="domain" description="Chorismate mutase" evidence="3">
    <location>
        <begin position="1"/>
        <end position="90"/>
    </location>
</feature>
<evidence type="ECO:0000256" key="2">
    <source>
        <dbReference type="PIRNR" id="PIRNR001499"/>
    </source>
</evidence>
<comment type="pathway">
    <text evidence="2">Amino-acid biosynthesis; L-tyrosine biosynthesis; (4-hydroxyphenyl)pyruvate from prephenate (NAD(+) route): step 1/1.</text>
</comment>
<dbReference type="InterPro" id="IPR036291">
    <property type="entry name" value="NAD(P)-bd_dom_sf"/>
</dbReference>
<evidence type="ECO:0000313" key="6">
    <source>
        <dbReference type="Proteomes" id="UP000242753"/>
    </source>
</evidence>
<dbReference type="Pfam" id="PF01817">
    <property type="entry name" value="CM_2"/>
    <property type="match status" value="1"/>
</dbReference>
<gene>
    <name evidence="5" type="primary">tyrA</name>
    <name evidence="5" type="ORF">WEOB_345</name>
</gene>